<dbReference type="AlphaFoldDB" id="A0A9J6FU76"/>
<keyword evidence="3" id="KW-1185">Reference proteome</keyword>
<feature type="region of interest" description="Disordered" evidence="1">
    <location>
        <begin position="288"/>
        <end position="311"/>
    </location>
</feature>
<sequence length="467" mass="53151">MREDLLAASILRTKLTLAGGQGPRLSSCTSSRGRPWAAPSYSDPFHSREMELLTEMGVAYARQVRNVRRITVADTGALRQFSSQGRKTVEEVEEGLFQIQRMHSHMVARANNLVYRRIERGAVPAALTSKAFQFACHPFKVAPSYNSRANPSLSVRKFVFTTVCIPRAFFDWPDDKERVCPRTAKSEALRSAMNLQDLMSSRLLLTLLTLDQIEELMLILMAREEEEDSGGSSESSEEQSSEPSQQRGWRPTMSINDILSNPLLMAIMTSRQISDLMYVRLLQTIRDDDSCSSTSSSESADPEREERQRRRLVRRRPLRDRRSIVAAIFVVCNGRTTNVPRHRLFRAAEKQTAQVRDREHDLIVRIVRIVNKRDAILAEHHVEQRRAANELRQMEKEYQKWRREWATVRQAPSATPNSAKKPASKTFAPFRSLKKRVARTVGKVASKKKGAKRPTAQTNAETCSAKL</sequence>
<feature type="compositionally biased region" description="Acidic residues" evidence="1">
    <location>
        <begin position="224"/>
        <end position="240"/>
    </location>
</feature>
<dbReference type="Proteomes" id="UP000821853">
    <property type="component" value="Unassembled WGS sequence"/>
</dbReference>
<evidence type="ECO:0000313" key="2">
    <source>
        <dbReference type="EMBL" id="KAH9365825.1"/>
    </source>
</evidence>
<proteinExistence type="predicted"/>
<feature type="compositionally biased region" description="Polar residues" evidence="1">
    <location>
        <begin position="455"/>
        <end position="467"/>
    </location>
</feature>
<dbReference type="OrthoDB" id="6492186at2759"/>
<accession>A0A9J6FU76</accession>
<evidence type="ECO:0000313" key="3">
    <source>
        <dbReference type="Proteomes" id="UP000821853"/>
    </source>
</evidence>
<organism evidence="2 3">
    <name type="scientific">Haemaphysalis longicornis</name>
    <name type="common">Bush tick</name>
    <dbReference type="NCBI Taxonomy" id="44386"/>
    <lineage>
        <taxon>Eukaryota</taxon>
        <taxon>Metazoa</taxon>
        <taxon>Ecdysozoa</taxon>
        <taxon>Arthropoda</taxon>
        <taxon>Chelicerata</taxon>
        <taxon>Arachnida</taxon>
        <taxon>Acari</taxon>
        <taxon>Parasitiformes</taxon>
        <taxon>Ixodida</taxon>
        <taxon>Ixodoidea</taxon>
        <taxon>Ixodidae</taxon>
        <taxon>Haemaphysalinae</taxon>
        <taxon>Haemaphysalis</taxon>
    </lineage>
</organism>
<evidence type="ECO:0000256" key="1">
    <source>
        <dbReference type="SAM" id="MobiDB-lite"/>
    </source>
</evidence>
<gene>
    <name evidence="2" type="ORF">HPB48_013361</name>
</gene>
<protein>
    <submittedName>
        <fullName evidence="2">Uncharacterized protein</fullName>
    </submittedName>
</protein>
<dbReference type="VEuPathDB" id="VectorBase:HLOH_048953"/>
<comment type="caution">
    <text evidence="2">The sequence shown here is derived from an EMBL/GenBank/DDBJ whole genome shotgun (WGS) entry which is preliminary data.</text>
</comment>
<reference evidence="2 3" key="1">
    <citation type="journal article" date="2020" name="Cell">
        <title>Large-Scale Comparative Analyses of Tick Genomes Elucidate Their Genetic Diversity and Vector Capacities.</title>
        <authorList>
            <consortium name="Tick Genome and Microbiome Consortium (TIGMIC)"/>
            <person name="Jia N."/>
            <person name="Wang J."/>
            <person name="Shi W."/>
            <person name="Du L."/>
            <person name="Sun Y."/>
            <person name="Zhan W."/>
            <person name="Jiang J.F."/>
            <person name="Wang Q."/>
            <person name="Zhang B."/>
            <person name="Ji P."/>
            <person name="Bell-Sakyi L."/>
            <person name="Cui X.M."/>
            <person name="Yuan T.T."/>
            <person name="Jiang B.G."/>
            <person name="Yang W.F."/>
            <person name="Lam T.T."/>
            <person name="Chang Q.C."/>
            <person name="Ding S.J."/>
            <person name="Wang X.J."/>
            <person name="Zhu J.G."/>
            <person name="Ruan X.D."/>
            <person name="Zhao L."/>
            <person name="Wei J.T."/>
            <person name="Ye R.Z."/>
            <person name="Que T.C."/>
            <person name="Du C.H."/>
            <person name="Zhou Y.H."/>
            <person name="Cheng J.X."/>
            <person name="Dai P.F."/>
            <person name="Guo W.B."/>
            <person name="Han X.H."/>
            <person name="Huang E.J."/>
            <person name="Li L.F."/>
            <person name="Wei W."/>
            <person name="Gao Y.C."/>
            <person name="Liu J.Z."/>
            <person name="Shao H.Z."/>
            <person name="Wang X."/>
            <person name="Wang C.C."/>
            <person name="Yang T.C."/>
            <person name="Huo Q.B."/>
            <person name="Li W."/>
            <person name="Chen H.Y."/>
            <person name="Chen S.E."/>
            <person name="Zhou L.G."/>
            <person name="Ni X.B."/>
            <person name="Tian J.H."/>
            <person name="Sheng Y."/>
            <person name="Liu T."/>
            <person name="Pan Y.S."/>
            <person name="Xia L.Y."/>
            <person name="Li J."/>
            <person name="Zhao F."/>
            <person name="Cao W.C."/>
        </authorList>
    </citation>
    <scope>NUCLEOTIDE SEQUENCE [LARGE SCALE GENOMIC DNA]</scope>
    <source>
        <strain evidence="2">HaeL-2018</strain>
    </source>
</reference>
<feature type="region of interest" description="Disordered" evidence="1">
    <location>
        <begin position="224"/>
        <end position="252"/>
    </location>
</feature>
<name>A0A9J6FU76_HAELO</name>
<feature type="region of interest" description="Disordered" evidence="1">
    <location>
        <begin position="409"/>
        <end position="467"/>
    </location>
</feature>
<dbReference type="EMBL" id="JABSTR010000003">
    <property type="protein sequence ID" value="KAH9365825.1"/>
    <property type="molecule type" value="Genomic_DNA"/>
</dbReference>